<proteinExistence type="predicted"/>
<dbReference type="STRING" id="27349.A0A0L6VG20"/>
<dbReference type="Proteomes" id="UP000037035">
    <property type="component" value="Unassembled WGS sequence"/>
</dbReference>
<gene>
    <name evidence="3" type="ORF">VP01_180g5</name>
</gene>
<evidence type="ECO:0000313" key="3">
    <source>
        <dbReference type="EMBL" id="KNZ59050.1"/>
    </source>
</evidence>
<dbReference type="GO" id="GO:0006401">
    <property type="term" value="P:RNA catabolic process"/>
    <property type="evidence" value="ECO:0007669"/>
    <property type="project" value="TreeGrafter"/>
</dbReference>
<organism evidence="3 4">
    <name type="scientific">Puccinia sorghi</name>
    <dbReference type="NCBI Taxonomy" id="27349"/>
    <lineage>
        <taxon>Eukaryota</taxon>
        <taxon>Fungi</taxon>
        <taxon>Dikarya</taxon>
        <taxon>Basidiomycota</taxon>
        <taxon>Pucciniomycotina</taxon>
        <taxon>Pucciniomycetes</taxon>
        <taxon>Pucciniales</taxon>
        <taxon>Pucciniaceae</taxon>
        <taxon>Puccinia</taxon>
    </lineage>
</organism>
<dbReference type="AlphaFoldDB" id="A0A0L6VG20"/>
<protein>
    <recommendedName>
        <fullName evidence="2">Rnh202 triple barrel domain-containing protein</fullName>
    </recommendedName>
</protein>
<dbReference type="Gene3D" id="1.10.20.120">
    <property type="match status" value="1"/>
</dbReference>
<dbReference type="GO" id="GO:0005654">
    <property type="term" value="C:nucleoplasm"/>
    <property type="evidence" value="ECO:0007669"/>
    <property type="project" value="TreeGrafter"/>
</dbReference>
<dbReference type="GO" id="GO:0032299">
    <property type="term" value="C:ribonuclease H2 complex"/>
    <property type="evidence" value="ECO:0007669"/>
    <property type="project" value="InterPro"/>
</dbReference>
<accession>A0A0L6VG20</accession>
<comment type="caution">
    <text evidence="3">The sequence shown here is derived from an EMBL/GenBank/DDBJ whole genome shotgun (WGS) entry which is preliminary data.</text>
</comment>
<reference evidence="3 4" key="1">
    <citation type="submission" date="2015-08" db="EMBL/GenBank/DDBJ databases">
        <title>Next Generation Sequencing and Analysis of the Genome of Puccinia sorghi L Schw, the Causal Agent of Maize Common Rust.</title>
        <authorList>
            <person name="Rochi L."/>
            <person name="Burguener G."/>
            <person name="Darino M."/>
            <person name="Turjanski A."/>
            <person name="Kreff E."/>
            <person name="Dieguez M.J."/>
            <person name="Sacco F."/>
        </authorList>
    </citation>
    <scope>NUCLEOTIDE SEQUENCE [LARGE SCALE GENOMIC DNA]</scope>
    <source>
        <strain evidence="3 4">RO10H11247</strain>
    </source>
</reference>
<dbReference type="PANTHER" id="PTHR13383">
    <property type="entry name" value="RIBONUCLEASE H2 SUBUNIT B"/>
    <property type="match status" value="1"/>
</dbReference>
<feature type="region of interest" description="Disordered" evidence="1">
    <location>
        <begin position="378"/>
        <end position="434"/>
    </location>
</feature>
<dbReference type="InterPro" id="IPR041195">
    <property type="entry name" value="Rnh202_N"/>
</dbReference>
<dbReference type="Gene3D" id="2.20.25.530">
    <property type="match status" value="1"/>
</dbReference>
<dbReference type="InterPro" id="IPR040456">
    <property type="entry name" value="RNase_H2_suB"/>
</dbReference>
<dbReference type="PANTHER" id="PTHR13383:SF11">
    <property type="entry name" value="RIBONUCLEASE H2 SUBUNIT B"/>
    <property type="match status" value="1"/>
</dbReference>
<dbReference type="EMBL" id="LAVV01006626">
    <property type="protein sequence ID" value="KNZ59050.1"/>
    <property type="molecule type" value="Genomic_DNA"/>
</dbReference>
<keyword evidence="4" id="KW-1185">Reference proteome</keyword>
<evidence type="ECO:0000256" key="1">
    <source>
        <dbReference type="SAM" id="MobiDB-lite"/>
    </source>
</evidence>
<name>A0A0L6VG20_9BASI</name>
<evidence type="ECO:0000313" key="4">
    <source>
        <dbReference type="Proteomes" id="UP000037035"/>
    </source>
</evidence>
<dbReference type="VEuPathDB" id="FungiDB:VP01_180g5"/>
<evidence type="ECO:0000259" key="2">
    <source>
        <dbReference type="Pfam" id="PF17745"/>
    </source>
</evidence>
<dbReference type="Pfam" id="PF17745">
    <property type="entry name" value="Ydr279_N"/>
    <property type="match status" value="1"/>
</dbReference>
<sequence length="434" mass="48923">MFFEIGLYWSLDGQVLFLILELFVPLLPFRVSPEDQQFELSSAYIQPIGMAASEPIILPTCTSILNNPWQLVCHITRSFPLCPFISHQNDVKDDLPIVRLPHPRTRRPAIFVIRAGLGIWEVQSVASPGPGSGRTWFFEPVRQDEPDQLLSQHGVCVCVCGASFSFSDGHSSCSLAGRLLLVTPFDPFFLMLGLFLGHANRCETDPFEVEKKHNTRFEEIDTVLERAQVHWLFAESGEGPVPDDVELFTNEAFHHKHLSKIFVPLHHQDGGSTLWRLDPERILQEIRRKIDQLATAGLQAGPESRTVWTRLACKEGLFNLDQTNVSLMKEMYQKVALEMVDAHLPPWIGEHVRGMDDYQFATLRAEAAKQDVVSSLNPLDIGRKVNPHGGPSDSRSRTSSNKPPPAKRKKNDENMKPKPKLTLDNFFKPPPPVS</sequence>
<feature type="domain" description="Rnh202 triple barrel" evidence="2">
    <location>
        <begin position="90"/>
        <end position="186"/>
    </location>
</feature>
<dbReference type="OrthoDB" id="29098at2759"/>